<dbReference type="InterPro" id="IPR051209">
    <property type="entry name" value="FAD-bind_Monooxygenase_sf"/>
</dbReference>
<gene>
    <name evidence="5" type="ORF">ACFO6V_16955</name>
</gene>
<dbReference type="EMBL" id="JBHSFI010000005">
    <property type="protein sequence ID" value="MFC4629941.1"/>
    <property type="molecule type" value="Genomic_DNA"/>
</dbReference>
<keyword evidence="4 5" id="KW-0560">Oxidoreductase</keyword>
<dbReference type="RefSeq" id="WP_377137183.1">
    <property type="nucleotide sequence ID" value="NZ_JBHSFI010000005.1"/>
</dbReference>
<name>A0ABV9HLC1_9MICO</name>
<proteinExistence type="inferred from homology"/>
<organism evidence="5 6">
    <name type="scientific">Promicromonospora alba</name>
    <dbReference type="NCBI Taxonomy" id="1616110"/>
    <lineage>
        <taxon>Bacteria</taxon>
        <taxon>Bacillati</taxon>
        <taxon>Actinomycetota</taxon>
        <taxon>Actinomycetes</taxon>
        <taxon>Micrococcales</taxon>
        <taxon>Promicromonosporaceae</taxon>
        <taxon>Promicromonospora</taxon>
    </lineage>
</organism>
<comment type="caution">
    <text evidence="5">The sequence shown here is derived from an EMBL/GenBank/DDBJ whole genome shotgun (WGS) entry which is preliminary data.</text>
</comment>
<keyword evidence="2" id="KW-0285">Flavoprotein</keyword>
<comment type="similarity">
    <text evidence="1">Belongs to the FAD-binding monooxygenase family.</text>
</comment>
<evidence type="ECO:0000256" key="4">
    <source>
        <dbReference type="ARBA" id="ARBA00023002"/>
    </source>
</evidence>
<dbReference type="PRINTS" id="PR00370">
    <property type="entry name" value="FMOXYGENASE"/>
</dbReference>
<evidence type="ECO:0000313" key="5">
    <source>
        <dbReference type="EMBL" id="MFC4629941.1"/>
    </source>
</evidence>
<dbReference type="InterPro" id="IPR036188">
    <property type="entry name" value="FAD/NAD-bd_sf"/>
</dbReference>
<evidence type="ECO:0000313" key="6">
    <source>
        <dbReference type="Proteomes" id="UP001596011"/>
    </source>
</evidence>
<sequence length="493" mass="52967">MTGTNPSAGAATEVDVAVVGAGLAGVGLGARLRRAGRTGFAILERADDVGGTWRDNVYPGVACDIPSALYSYSFLPQPAWSRVFAPGAEIHEYVRDVARSEGVTPHLRLGTELTDARWHEGEAAWHLTTSRGPLTARVLVTAVGRLSEPRVPDLPGLGTFPGRVFHSARWDRDLPAGLRVGVVGTGASAIQLVPELARRAESVVVLQRTPPWVLPRGDRAYAPGEARPERAALAEEADRLFEARIAGTTAEAALRERAETHLRTQVPDPALRALLTPDYAVGCKRALFSDDWYPALQQPHVTLEPGPPVAVEGSTLVAASGARYEVDVLVLATGFETTRPPFADLITGRGGQTLAEHWSDGMTSHASTAVHGFPNLFVLDGPNAGLGHHSALEVIEAQIDYVLGALDHQDQAGGPLEVSAAAEEAYTREIDERAAGTVWLRGGCRSWYVDERSGRLTLLWPGRAAEYRERFGVFDPAPFRGRVQMIGRMSGDR</sequence>
<keyword evidence="3" id="KW-0274">FAD</keyword>
<protein>
    <submittedName>
        <fullName evidence="5">Flavin-containing monooxygenase</fullName>
        <ecNumber evidence="5">1.14.13.-</ecNumber>
    </submittedName>
</protein>
<dbReference type="PANTHER" id="PTHR42877">
    <property type="entry name" value="L-ORNITHINE N(5)-MONOOXYGENASE-RELATED"/>
    <property type="match status" value="1"/>
</dbReference>
<evidence type="ECO:0000256" key="3">
    <source>
        <dbReference type="ARBA" id="ARBA00022827"/>
    </source>
</evidence>
<evidence type="ECO:0000256" key="1">
    <source>
        <dbReference type="ARBA" id="ARBA00010139"/>
    </source>
</evidence>
<dbReference type="Gene3D" id="3.50.50.60">
    <property type="entry name" value="FAD/NAD(P)-binding domain"/>
    <property type="match status" value="3"/>
</dbReference>
<dbReference type="SUPFAM" id="SSF51905">
    <property type="entry name" value="FAD/NAD(P)-binding domain"/>
    <property type="match status" value="2"/>
</dbReference>
<evidence type="ECO:0000256" key="2">
    <source>
        <dbReference type="ARBA" id="ARBA00022630"/>
    </source>
</evidence>
<dbReference type="PANTHER" id="PTHR42877:SF4">
    <property type="entry name" value="FAD_NAD(P)-BINDING DOMAIN-CONTAINING PROTEIN-RELATED"/>
    <property type="match status" value="1"/>
</dbReference>
<dbReference type="InterPro" id="IPR000960">
    <property type="entry name" value="Flavin_mOase"/>
</dbReference>
<dbReference type="Pfam" id="PF00743">
    <property type="entry name" value="FMO-like"/>
    <property type="match status" value="1"/>
</dbReference>
<keyword evidence="5" id="KW-0503">Monooxygenase</keyword>
<dbReference type="Proteomes" id="UP001596011">
    <property type="component" value="Unassembled WGS sequence"/>
</dbReference>
<keyword evidence="6" id="KW-1185">Reference proteome</keyword>
<reference evidence="6" key="1">
    <citation type="journal article" date="2019" name="Int. J. Syst. Evol. Microbiol.">
        <title>The Global Catalogue of Microorganisms (GCM) 10K type strain sequencing project: providing services to taxonomists for standard genome sequencing and annotation.</title>
        <authorList>
            <consortium name="The Broad Institute Genomics Platform"/>
            <consortium name="The Broad Institute Genome Sequencing Center for Infectious Disease"/>
            <person name="Wu L."/>
            <person name="Ma J."/>
        </authorList>
    </citation>
    <scope>NUCLEOTIDE SEQUENCE [LARGE SCALE GENOMIC DNA]</scope>
    <source>
        <strain evidence="6">CCUG 42722</strain>
    </source>
</reference>
<dbReference type="EC" id="1.14.13.-" evidence="5"/>
<dbReference type="InterPro" id="IPR020946">
    <property type="entry name" value="Flavin_mOase-like"/>
</dbReference>
<accession>A0ABV9HLC1</accession>
<dbReference type="GO" id="GO:0004497">
    <property type="term" value="F:monooxygenase activity"/>
    <property type="evidence" value="ECO:0007669"/>
    <property type="project" value="UniProtKB-KW"/>
</dbReference>